<accession>A0A9P6TFM6</accession>
<proteinExistence type="predicted"/>
<keyword evidence="4" id="KW-1185">Reference proteome</keyword>
<dbReference type="AlphaFoldDB" id="A0A9P6TFM6"/>
<keyword evidence="2" id="KW-0732">Signal</keyword>
<feature type="region of interest" description="Disordered" evidence="1">
    <location>
        <begin position="41"/>
        <end position="151"/>
    </location>
</feature>
<feature type="signal peptide" evidence="2">
    <location>
        <begin position="1"/>
        <end position="20"/>
    </location>
</feature>
<dbReference type="Proteomes" id="UP000886653">
    <property type="component" value="Unassembled WGS sequence"/>
</dbReference>
<protein>
    <submittedName>
        <fullName evidence="3">Uncharacterized protein</fullName>
    </submittedName>
</protein>
<reference evidence="3" key="1">
    <citation type="submission" date="2013-11" db="EMBL/GenBank/DDBJ databases">
        <title>Genome sequence of the fusiform rust pathogen reveals effectors for host alternation and coevolution with pine.</title>
        <authorList>
            <consortium name="DOE Joint Genome Institute"/>
            <person name="Smith K."/>
            <person name="Pendleton A."/>
            <person name="Kubisiak T."/>
            <person name="Anderson C."/>
            <person name="Salamov A."/>
            <person name="Aerts A."/>
            <person name="Riley R."/>
            <person name="Clum A."/>
            <person name="Lindquist E."/>
            <person name="Ence D."/>
            <person name="Campbell M."/>
            <person name="Kronenberg Z."/>
            <person name="Feau N."/>
            <person name="Dhillon B."/>
            <person name="Hamelin R."/>
            <person name="Burleigh J."/>
            <person name="Smith J."/>
            <person name="Yandell M."/>
            <person name="Nelson C."/>
            <person name="Grigoriev I."/>
            <person name="Davis J."/>
        </authorList>
    </citation>
    <scope>NUCLEOTIDE SEQUENCE</scope>
    <source>
        <strain evidence="3">G11</strain>
    </source>
</reference>
<comment type="caution">
    <text evidence="3">The sequence shown here is derived from an EMBL/GenBank/DDBJ whole genome shotgun (WGS) entry which is preliminary data.</text>
</comment>
<dbReference type="EMBL" id="MU167217">
    <property type="protein sequence ID" value="KAG0150816.1"/>
    <property type="molecule type" value="Genomic_DNA"/>
</dbReference>
<evidence type="ECO:0000313" key="3">
    <source>
        <dbReference type="EMBL" id="KAG0150816.1"/>
    </source>
</evidence>
<feature type="compositionally biased region" description="Polar residues" evidence="1">
    <location>
        <begin position="41"/>
        <end position="59"/>
    </location>
</feature>
<name>A0A9P6TFM6_9BASI</name>
<organism evidence="3 4">
    <name type="scientific">Cronartium quercuum f. sp. fusiforme G11</name>
    <dbReference type="NCBI Taxonomy" id="708437"/>
    <lineage>
        <taxon>Eukaryota</taxon>
        <taxon>Fungi</taxon>
        <taxon>Dikarya</taxon>
        <taxon>Basidiomycota</taxon>
        <taxon>Pucciniomycotina</taxon>
        <taxon>Pucciniomycetes</taxon>
        <taxon>Pucciniales</taxon>
        <taxon>Coleosporiaceae</taxon>
        <taxon>Cronartium</taxon>
    </lineage>
</organism>
<evidence type="ECO:0000256" key="2">
    <source>
        <dbReference type="SAM" id="SignalP"/>
    </source>
</evidence>
<gene>
    <name evidence="3" type="ORF">CROQUDRAFT_713273</name>
</gene>
<evidence type="ECO:0000256" key="1">
    <source>
        <dbReference type="SAM" id="MobiDB-lite"/>
    </source>
</evidence>
<feature type="compositionally biased region" description="Pro residues" evidence="1">
    <location>
        <begin position="91"/>
        <end position="109"/>
    </location>
</feature>
<evidence type="ECO:0000313" key="4">
    <source>
        <dbReference type="Proteomes" id="UP000886653"/>
    </source>
</evidence>
<sequence length="271" mass="28548">MIGQCSIFLTIVFIAIIAHGCPIGNTEPDVVSSPCHKQDTYQYPTAPSSPVTPPQSTEIGSCGNKEVGSCGGKVETTSPAEQSTPPSTNEAPPPPTTPSSPTALPPPITSVPLSMNETTSPKNTSLSTNKNFPPLPTEEFAHPPSFEIPGKNQIQGYSGPSGASQECSCGEVDKNKPEISNCHSAFKNFKSEDGLIKYGQPTTSQSCPTCQILIQSQNGENIAVPRVHLQSSFHSLLRQCPGRPGKIMMVIGSSPSTKVFLSVGYYSGGKV</sequence>
<feature type="compositionally biased region" description="Polar residues" evidence="1">
    <location>
        <begin position="111"/>
        <end position="131"/>
    </location>
</feature>
<feature type="chain" id="PRO_5040258221" evidence="2">
    <location>
        <begin position="21"/>
        <end position="271"/>
    </location>
</feature>